<dbReference type="GO" id="GO:0006281">
    <property type="term" value="P:DNA repair"/>
    <property type="evidence" value="ECO:0007669"/>
    <property type="project" value="UniProtKB-KW"/>
</dbReference>
<dbReference type="GO" id="GO:0000398">
    <property type="term" value="P:mRNA splicing, via spliceosome"/>
    <property type="evidence" value="ECO:0007669"/>
    <property type="project" value="InterPro"/>
</dbReference>
<dbReference type="GO" id="GO:0003755">
    <property type="term" value="F:peptidyl-prolyl cis-trans isomerase activity"/>
    <property type="evidence" value="ECO:0007669"/>
    <property type="project" value="UniProtKB-KW"/>
</dbReference>
<evidence type="ECO:0000256" key="13">
    <source>
        <dbReference type="ARBA" id="ARBA00023204"/>
    </source>
</evidence>
<dbReference type="GO" id="GO:0000974">
    <property type="term" value="C:Prp19 complex"/>
    <property type="evidence" value="ECO:0007669"/>
    <property type="project" value="UniProtKB-UniRule"/>
</dbReference>
<dbReference type="EC" id="2.3.2.27" evidence="15"/>
<dbReference type="EMBL" id="MU839020">
    <property type="protein sequence ID" value="KAK1764453.1"/>
    <property type="molecule type" value="Genomic_DNA"/>
</dbReference>
<dbReference type="InterPro" id="IPR003613">
    <property type="entry name" value="Ubox_domain"/>
</dbReference>
<dbReference type="PANTHER" id="PTHR43995">
    <property type="entry name" value="PRE-MRNA-PROCESSING FACTOR 19"/>
    <property type="match status" value="1"/>
</dbReference>
<evidence type="ECO:0000256" key="6">
    <source>
        <dbReference type="ARBA" id="ARBA00022679"/>
    </source>
</evidence>
<dbReference type="AlphaFoldDB" id="A0AAJ0BTY8"/>
<comment type="subunit">
    <text evidence="15">Homotetramer.</text>
</comment>
<gene>
    <name evidence="17" type="ORF">QBC33DRAFT_580363</name>
</gene>
<dbReference type="GO" id="GO:0061630">
    <property type="term" value="F:ubiquitin protein ligase activity"/>
    <property type="evidence" value="ECO:0007669"/>
    <property type="project" value="UniProtKB-UniRule"/>
</dbReference>
<protein>
    <recommendedName>
        <fullName evidence="15">Pre-mRNA-processing factor 19</fullName>
        <ecNumber evidence="15">2.3.2.27</ecNumber>
    </recommendedName>
</protein>
<evidence type="ECO:0000256" key="11">
    <source>
        <dbReference type="ARBA" id="ARBA00023110"/>
    </source>
</evidence>
<comment type="caution">
    <text evidence="17">The sequence shown here is derived from an EMBL/GenBank/DDBJ whole genome shotgun (WGS) entry which is preliminary data.</text>
</comment>
<evidence type="ECO:0000313" key="17">
    <source>
        <dbReference type="EMBL" id="KAK1764453.1"/>
    </source>
</evidence>
<evidence type="ECO:0000256" key="5">
    <source>
        <dbReference type="ARBA" id="ARBA00022664"/>
    </source>
</evidence>
<dbReference type="Proteomes" id="UP001244011">
    <property type="component" value="Unassembled WGS sequence"/>
</dbReference>
<evidence type="ECO:0000256" key="2">
    <source>
        <dbReference type="ARBA" id="ARBA00004906"/>
    </source>
</evidence>
<dbReference type="InterPro" id="IPR024977">
    <property type="entry name" value="Apc4-like_WD40_dom"/>
</dbReference>
<proteinExistence type="inferred from homology"/>
<dbReference type="CDD" id="cd16656">
    <property type="entry name" value="RING-Ubox_PRP19"/>
    <property type="match status" value="1"/>
</dbReference>
<evidence type="ECO:0000256" key="1">
    <source>
        <dbReference type="ARBA" id="ARBA00004123"/>
    </source>
</evidence>
<evidence type="ECO:0000256" key="15">
    <source>
        <dbReference type="RuleBase" id="RU367101"/>
    </source>
</evidence>
<dbReference type="InterPro" id="IPR003719">
    <property type="entry name" value="Phenazine_PhzF-like"/>
</dbReference>
<sequence length="813" mass="87442">MASSTTHKLDFITVDVFTEIKFLGNPLAVVLVPASLRDSVTQETKQRIAREFNLSETVFLHTADTEPDANSKIREIDIFTTEGELPFAGHPTIGSAYLVLSHLRWSHVDTLLTKAGPIRIAPVEGAGGVVKAAIPHAMHVHGQTLRRLLDTVAPETREVVEAALSDDPEIRNAELDGRPVSIVRGMTFLLVQLPSVEHLGGVTKARRMDFGAVPGLLDKGEWEGGFVARYYYSTPTTSLGADDGKLVWGIRTRMVELGFEDPATGSAACTLASYLTLREKPANGARFEITQGVEMGRGSQISVEVVPEGVQDGDFRIKDVFLGGTAIVDQSITMLCAISGEAPEEPVVSKKTGTVFEKRLIEKYIQENGKDPVSGEELDLEDLLPIQSARIVRPRPPTLTSIPALLATFQNEWDALALETYNVREQLAQTRKELATALYQHDAAVRVIVRLSKERDEAREALSKVTVTGGKASDGDVMMVDNESLPEDLASQVDDLHKKLSKGRKKRAVPGGWATSDEISSFSQLSAGKVELQPSSLALDGDAGDNAAIGSVQGDVAVYSLKEGKTERTLHIGEHVTGSIWTDNKVIFSTLKGSVKVFADGSEVASFKEHAGPVTAISLHPGRDIVASVGLDKSFVFYSLNALARVSRMYTDSALTACAFHPDGHLFAAGTDTGDIKIFATNTGEQAAVFSLGTAVQALTFSENGFWFAASGKDQPSVTIFDLRKEGEAAKVKELATGEARCLAWDYSGQFLATAGPTGITVQQYLKSSKKWSELLQSGTPASDIRWGPEAKFLAAVSEDGTVRAIGTPETAS</sequence>
<dbReference type="InterPro" id="IPR038959">
    <property type="entry name" value="Prp19"/>
</dbReference>
<dbReference type="InterPro" id="IPR001680">
    <property type="entry name" value="WD40_rpt"/>
</dbReference>
<dbReference type="InterPro" id="IPR013083">
    <property type="entry name" value="Znf_RING/FYVE/PHD"/>
</dbReference>
<dbReference type="NCBIfam" id="TIGR00654">
    <property type="entry name" value="PhzF_family"/>
    <property type="match status" value="1"/>
</dbReference>
<evidence type="ECO:0000256" key="12">
    <source>
        <dbReference type="ARBA" id="ARBA00023187"/>
    </source>
</evidence>
<evidence type="ECO:0000256" key="7">
    <source>
        <dbReference type="ARBA" id="ARBA00022728"/>
    </source>
</evidence>
<feature type="domain" description="U-box" evidence="16">
    <location>
        <begin position="329"/>
        <end position="403"/>
    </location>
</feature>
<comment type="catalytic activity">
    <reaction evidence="15">
        <text>S-ubiquitinyl-[E2 ubiquitin-conjugating enzyme]-L-cysteine + [acceptor protein]-L-lysine = [E2 ubiquitin-conjugating enzyme]-L-cysteine + N(6)-ubiquitinyl-[acceptor protein]-L-lysine.</text>
        <dbReference type="EC" id="2.3.2.27"/>
    </reaction>
</comment>
<evidence type="ECO:0000259" key="16">
    <source>
        <dbReference type="PROSITE" id="PS51698"/>
    </source>
</evidence>
<dbReference type="SMART" id="SM00320">
    <property type="entry name" value="WD40"/>
    <property type="match status" value="5"/>
</dbReference>
<dbReference type="InterPro" id="IPR036322">
    <property type="entry name" value="WD40_repeat_dom_sf"/>
</dbReference>
<keyword evidence="6 15" id="KW-0808">Transferase</keyword>
<keyword evidence="7 15" id="KW-0747">Spliceosome</keyword>
<dbReference type="InterPro" id="IPR013915">
    <property type="entry name" value="Prp19_cc"/>
</dbReference>
<dbReference type="FunFam" id="3.30.40.10:FF:000027">
    <property type="entry name" value="Pre-mRNA-processing factor 19, putative"/>
    <property type="match status" value="1"/>
</dbReference>
<dbReference type="GO" id="GO:0070534">
    <property type="term" value="P:protein K63-linked ubiquitination"/>
    <property type="evidence" value="ECO:0007669"/>
    <property type="project" value="UniProtKB-UniRule"/>
</dbReference>
<reference evidence="17" key="1">
    <citation type="submission" date="2023-06" db="EMBL/GenBank/DDBJ databases">
        <title>Genome-scale phylogeny and comparative genomics of the fungal order Sordariales.</title>
        <authorList>
            <consortium name="Lawrence Berkeley National Laboratory"/>
            <person name="Hensen N."/>
            <person name="Bonometti L."/>
            <person name="Westerberg I."/>
            <person name="Brannstrom I.O."/>
            <person name="Guillou S."/>
            <person name="Cros-Aarteil S."/>
            <person name="Calhoun S."/>
            <person name="Haridas S."/>
            <person name="Kuo A."/>
            <person name="Mondo S."/>
            <person name="Pangilinan J."/>
            <person name="Riley R."/>
            <person name="Labutti K."/>
            <person name="Andreopoulos B."/>
            <person name="Lipzen A."/>
            <person name="Chen C."/>
            <person name="Yanf M."/>
            <person name="Daum C."/>
            <person name="Ng V."/>
            <person name="Clum A."/>
            <person name="Steindorff A."/>
            <person name="Ohm R."/>
            <person name="Martin F."/>
            <person name="Silar P."/>
            <person name="Natvig D."/>
            <person name="Lalanne C."/>
            <person name="Gautier V."/>
            <person name="Ament-Velasquez S.L."/>
            <person name="Kruys A."/>
            <person name="Hutchinson M.I."/>
            <person name="Powell A.J."/>
            <person name="Barry K."/>
            <person name="Miller A.N."/>
            <person name="Grigoriev I.V."/>
            <person name="Debuchy R."/>
            <person name="Gladieux P."/>
            <person name="Thoren M.H."/>
            <person name="Johannesson H."/>
        </authorList>
    </citation>
    <scope>NUCLEOTIDE SEQUENCE</scope>
    <source>
        <strain evidence="17">8032-3</strain>
    </source>
</reference>
<keyword evidence="11" id="KW-0697">Rotamase</keyword>
<keyword evidence="10 15" id="KW-0833">Ubl conjugation pathway</keyword>
<evidence type="ECO:0000256" key="9">
    <source>
        <dbReference type="ARBA" id="ARBA00022763"/>
    </source>
</evidence>
<comment type="subcellular location">
    <subcellularLocation>
        <location evidence="1 15">Nucleus</location>
    </subcellularLocation>
</comment>
<dbReference type="Pfam" id="PF08606">
    <property type="entry name" value="Prp19"/>
    <property type="match status" value="1"/>
</dbReference>
<dbReference type="InterPro" id="IPR015943">
    <property type="entry name" value="WD40/YVTN_repeat-like_dom_sf"/>
</dbReference>
<keyword evidence="12 15" id="KW-0508">mRNA splicing</keyword>
<dbReference type="Gene3D" id="3.10.310.10">
    <property type="entry name" value="Diaminopimelate Epimerase, Chain A, domain 1"/>
    <property type="match status" value="2"/>
</dbReference>
<keyword evidence="4" id="KW-0853">WD repeat</keyword>
<evidence type="ECO:0000313" key="18">
    <source>
        <dbReference type="Proteomes" id="UP001244011"/>
    </source>
</evidence>
<name>A0AAJ0BTY8_9PEZI</name>
<dbReference type="SUPFAM" id="SSF54506">
    <property type="entry name" value="Diaminopimelate epimerase-like"/>
    <property type="match status" value="1"/>
</dbReference>
<dbReference type="SUPFAM" id="SSF50978">
    <property type="entry name" value="WD40 repeat-like"/>
    <property type="match status" value="1"/>
</dbReference>
<organism evidence="17 18">
    <name type="scientific">Phialemonium atrogriseum</name>
    <dbReference type="NCBI Taxonomy" id="1093897"/>
    <lineage>
        <taxon>Eukaryota</taxon>
        <taxon>Fungi</taxon>
        <taxon>Dikarya</taxon>
        <taxon>Ascomycota</taxon>
        <taxon>Pezizomycotina</taxon>
        <taxon>Sordariomycetes</taxon>
        <taxon>Sordariomycetidae</taxon>
        <taxon>Cephalothecales</taxon>
        <taxon>Cephalothecaceae</taxon>
        <taxon>Phialemonium</taxon>
    </lineage>
</organism>
<dbReference type="PROSITE" id="PS51698">
    <property type="entry name" value="U_BOX"/>
    <property type="match status" value="1"/>
</dbReference>
<dbReference type="GO" id="GO:0005737">
    <property type="term" value="C:cytoplasm"/>
    <property type="evidence" value="ECO:0007669"/>
    <property type="project" value="TreeGrafter"/>
</dbReference>
<keyword evidence="9 15" id="KW-0227">DNA damage</keyword>
<dbReference type="PANTHER" id="PTHR43995:SF1">
    <property type="entry name" value="PRE-MRNA-PROCESSING FACTOR 19"/>
    <property type="match status" value="1"/>
</dbReference>
<keyword evidence="5 15" id="KW-0507">mRNA processing</keyword>
<dbReference type="SUPFAM" id="SSF57850">
    <property type="entry name" value="RING/U-box"/>
    <property type="match status" value="1"/>
</dbReference>
<evidence type="ECO:0000256" key="10">
    <source>
        <dbReference type="ARBA" id="ARBA00022786"/>
    </source>
</evidence>
<evidence type="ECO:0000256" key="3">
    <source>
        <dbReference type="ARBA" id="ARBA00006388"/>
    </source>
</evidence>
<dbReference type="RefSeq" id="XP_060280666.1">
    <property type="nucleotide sequence ID" value="XM_060431198.1"/>
</dbReference>
<keyword evidence="14 15" id="KW-0539">Nucleus</keyword>
<accession>A0AAJ0BTY8</accession>
<dbReference type="GO" id="GO:0071006">
    <property type="term" value="C:U2-type catalytic step 1 spliceosome"/>
    <property type="evidence" value="ECO:0007669"/>
    <property type="project" value="TreeGrafter"/>
</dbReference>
<evidence type="ECO:0000256" key="8">
    <source>
        <dbReference type="ARBA" id="ARBA00022737"/>
    </source>
</evidence>
<keyword evidence="18" id="KW-1185">Reference proteome</keyword>
<comment type="similarity">
    <text evidence="3 15">Belongs to the WD repeat PRP19 family.</text>
</comment>
<keyword evidence="8" id="KW-0677">Repeat</keyword>
<comment type="pathway">
    <text evidence="2 15">Protein modification; protein ubiquitination.</text>
</comment>
<keyword evidence="11" id="KW-0413">Isomerase</keyword>
<keyword evidence="13 15" id="KW-0234">DNA repair</keyword>
<evidence type="ECO:0000256" key="4">
    <source>
        <dbReference type="ARBA" id="ARBA00022574"/>
    </source>
</evidence>
<dbReference type="InterPro" id="IPR055340">
    <property type="entry name" value="RING-Ubox_PRP19"/>
</dbReference>
<dbReference type="GeneID" id="85314385"/>
<dbReference type="Gene3D" id="3.30.40.10">
    <property type="entry name" value="Zinc/RING finger domain, C3HC4 (zinc finger)"/>
    <property type="match status" value="1"/>
</dbReference>
<evidence type="ECO:0000256" key="14">
    <source>
        <dbReference type="ARBA" id="ARBA00023242"/>
    </source>
</evidence>
<dbReference type="SMART" id="SM00504">
    <property type="entry name" value="Ubox"/>
    <property type="match status" value="1"/>
</dbReference>
<comment type="function">
    <text evidence="15">Ubiquitin-protein ligase which is mainly involved pre-mRNA splicing and DNA repair. Required for pre-mRNA splicing as component of the spliceosome.</text>
</comment>
<dbReference type="Pfam" id="PF12894">
    <property type="entry name" value="ANAPC4_WD40"/>
    <property type="match status" value="1"/>
</dbReference>
<dbReference type="Pfam" id="PF02567">
    <property type="entry name" value="PhzC-PhzF"/>
    <property type="match status" value="1"/>
</dbReference>
<dbReference type="Gene3D" id="2.130.10.10">
    <property type="entry name" value="YVTN repeat-like/Quinoprotein amine dehydrogenase"/>
    <property type="match status" value="1"/>
</dbReference>